<accession>A0A6J3CB82</accession>
<evidence type="ECO:0000313" key="4">
    <source>
        <dbReference type="RefSeq" id="XP_031769992.2"/>
    </source>
</evidence>
<feature type="binding site" evidence="1">
    <location>
        <position position="187"/>
    </location>
    <ligand>
        <name>Zn(2+)</name>
        <dbReference type="ChEBI" id="CHEBI:29105"/>
    </ligand>
</feature>
<protein>
    <submittedName>
        <fullName evidence="3 4">DNA-3-methyladenine glycosylase 1-like</fullName>
    </submittedName>
</protein>
<evidence type="ECO:0000313" key="2">
    <source>
        <dbReference type="Proteomes" id="UP001652740"/>
    </source>
</evidence>
<dbReference type="GO" id="GO:0006284">
    <property type="term" value="P:base-excision repair"/>
    <property type="evidence" value="ECO:0007669"/>
    <property type="project" value="InterPro"/>
</dbReference>
<sequence length="193" mass="22628">MSEKESNGNVRCQWLTKDPIYITYHDEEWGKPEYDNLRLFEILCLEGQQAGLSWLTVLKKRENYRKVFYNFNPYKISKLTHDDVKIILTNTGIIRHKSKIEAIINNAKCYIKMENNSENFSDFIWSFVNNKPKVNYWHNIKEIPNDTETSLALSIALKKRGFKFVGSTICYAFMQACGLVNDHVIDCVCRRKA</sequence>
<dbReference type="KEGG" id="gmw:113522790"/>
<dbReference type="Pfam" id="PF03352">
    <property type="entry name" value="Adenine_glyco"/>
    <property type="match status" value="1"/>
</dbReference>
<keyword evidence="1" id="KW-0862">Zinc</keyword>
<dbReference type="InterPro" id="IPR005019">
    <property type="entry name" value="Adenine_glyco"/>
</dbReference>
<gene>
    <name evidence="3 4" type="primary">LOC113522790</name>
</gene>
<name>A0A6J3CB82_GALME</name>
<dbReference type="NCBIfam" id="TIGR00624">
    <property type="entry name" value="tag"/>
    <property type="match status" value="1"/>
</dbReference>
<dbReference type="GeneID" id="113522790"/>
<keyword evidence="1" id="KW-0479">Metal-binding</keyword>
<dbReference type="Gene3D" id="1.10.340.30">
    <property type="entry name" value="Hypothetical protein, domain 2"/>
    <property type="match status" value="1"/>
</dbReference>
<dbReference type="InterPro" id="IPR011257">
    <property type="entry name" value="DNA_glycosylase"/>
</dbReference>
<feature type="binding site" evidence="1">
    <location>
        <position position="25"/>
    </location>
    <ligand>
        <name>Zn(2+)</name>
        <dbReference type="ChEBI" id="CHEBI:29105"/>
    </ligand>
</feature>
<dbReference type="GO" id="GO:0046872">
    <property type="term" value="F:metal ion binding"/>
    <property type="evidence" value="ECO:0007669"/>
    <property type="project" value="UniProtKB-KW"/>
</dbReference>
<dbReference type="PANTHER" id="PTHR30037">
    <property type="entry name" value="DNA-3-METHYLADENINE GLYCOSYLASE 1"/>
    <property type="match status" value="1"/>
</dbReference>
<evidence type="ECO:0000313" key="3">
    <source>
        <dbReference type="RefSeq" id="XP_026764404.2"/>
    </source>
</evidence>
<evidence type="ECO:0000256" key="1">
    <source>
        <dbReference type="PIRSR" id="PIRSR605019-1"/>
    </source>
</evidence>
<dbReference type="GO" id="GO:0008725">
    <property type="term" value="F:DNA-3-methyladenine glycosylase activity"/>
    <property type="evidence" value="ECO:0007669"/>
    <property type="project" value="InterPro"/>
</dbReference>
<dbReference type="AlphaFoldDB" id="A0A6J3CB82"/>
<dbReference type="RefSeq" id="XP_031769992.2">
    <property type="nucleotide sequence ID" value="XM_031914132.2"/>
</dbReference>
<dbReference type="Proteomes" id="UP001652740">
    <property type="component" value="Unplaced"/>
</dbReference>
<organism evidence="2 4">
    <name type="scientific">Galleria mellonella</name>
    <name type="common">Greater wax moth</name>
    <dbReference type="NCBI Taxonomy" id="7137"/>
    <lineage>
        <taxon>Eukaryota</taxon>
        <taxon>Metazoa</taxon>
        <taxon>Ecdysozoa</taxon>
        <taxon>Arthropoda</taxon>
        <taxon>Hexapoda</taxon>
        <taxon>Insecta</taxon>
        <taxon>Pterygota</taxon>
        <taxon>Neoptera</taxon>
        <taxon>Endopterygota</taxon>
        <taxon>Lepidoptera</taxon>
        <taxon>Glossata</taxon>
        <taxon>Ditrysia</taxon>
        <taxon>Pyraloidea</taxon>
        <taxon>Pyralidae</taxon>
        <taxon>Galleriinae</taxon>
        <taxon>Galleria</taxon>
    </lineage>
</organism>
<dbReference type="SUPFAM" id="SSF48150">
    <property type="entry name" value="DNA-glycosylase"/>
    <property type="match status" value="1"/>
</dbReference>
<dbReference type="RefSeq" id="XP_026764404.2">
    <property type="nucleotide sequence ID" value="XM_026908603.3"/>
</dbReference>
<proteinExistence type="predicted"/>
<reference evidence="3 4" key="1">
    <citation type="submission" date="2025-05" db="UniProtKB">
        <authorList>
            <consortium name="RefSeq"/>
        </authorList>
    </citation>
    <scope>IDENTIFICATION</scope>
    <source>
        <tissue evidence="3 4">Whole larvae</tissue>
    </source>
</reference>
<dbReference type="InterPro" id="IPR004597">
    <property type="entry name" value="Tag"/>
</dbReference>
<feature type="binding site" evidence="1">
    <location>
        <position position="183"/>
    </location>
    <ligand>
        <name>Zn(2+)</name>
        <dbReference type="ChEBI" id="CHEBI:29105"/>
    </ligand>
</feature>
<dbReference type="PANTHER" id="PTHR30037:SF4">
    <property type="entry name" value="DNA-3-METHYLADENINE GLYCOSYLASE I"/>
    <property type="match status" value="1"/>
</dbReference>
<feature type="binding site" evidence="1">
    <location>
        <position position="12"/>
    </location>
    <ligand>
        <name>Zn(2+)</name>
        <dbReference type="ChEBI" id="CHEBI:29105"/>
    </ligand>
</feature>
<keyword evidence="2" id="KW-1185">Reference proteome</keyword>
<dbReference type="InterPro" id="IPR052891">
    <property type="entry name" value="DNA-3mA_glycosylase"/>
</dbReference>